<keyword evidence="2" id="KW-0812">Transmembrane</keyword>
<feature type="region of interest" description="Disordered" evidence="1">
    <location>
        <begin position="1000"/>
        <end position="1082"/>
    </location>
</feature>
<feature type="compositionally biased region" description="Polar residues" evidence="1">
    <location>
        <begin position="689"/>
        <end position="699"/>
    </location>
</feature>
<keyword evidence="2" id="KW-1133">Transmembrane helix</keyword>
<feature type="compositionally biased region" description="Polar residues" evidence="1">
    <location>
        <begin position="898"/>
        <end position="916"/>
    </location>
</feature>
<name>A0AAV4ECD5_9GAST</name>
<feature type="compositionally biased region" description="Polar residues" evidence="1">
    <location>
        <begin position="820"/>
        <end position="843"/>
    </location>
</feature>
<feature type="region of interest" description="Disordered" evidence="1">
    <location>
        <begin position="241"/>
        <end position="263"/>
    </location>
</feature>
<feature type="compositionally biased region" description="Polar residues" evidence="1">
    <location>
        <begin position="654"/>
        <end position="670"/>
    </location>
</feature>
<evidence type="ECO:0000256" key="1">
    <source>
        <dbReference type="SAM" id="MobiDB-lite"/>
    </source>
</evidence>
<evidence type="ECO:0000313" key="3">
    <source>
        <dbReference type="EMBL" id="GFR58733.1"/>
    </source>
</evidence>
<dbReference type="Proteomes" id="UP000762676">
    <property type="component" value="Unassembled WGS sequence"/>
</dbReference>
<dbReference type="EMBL" id="BMAT01003620">
    <property type="protein sequence ID" value="GFR58733.1"/>
    <property type="molecule type" value="Genomic_DNA"/>
</dbReference>
<evidence type="ECO:0000313" key="4">
    <source>
        <dbReference type="Proteomes" id="UP000762676"/>
    </source>
</evidence>
<keyword evidence="2" id="KW-0472">Membrane</keyword>
<dbReference type="AlphaFoldDB" id="A0AAV4ECD5"/>
<accession>A0AAV4ECD5</accession>
<gene>
    <name evidence="3" type="ORF">ElyMa_001775100</name>
</gene>
<feature type="transmembrane region" description="Helical" evidence="2">
    <location>
        <begin position="20"/>
        <end position="37"/>
    </location>
</feature>
<feature type="region of interest" description="Disordered" evidence="1">
    <location>
        <begin position="131"/>
        <end position="223"/>
    </location>
</feature>
<feature type="compositionally biased region" description="Low complexity" evidence="1">
    <location>
        <begin position="741"/>
        <end position="756"/>
    </location>
</feature>
<sequence length="1109" mass="121356">MVISVVSFVTQSWGHYVGTGMWGGAMILMSGLSAVFASRLKSVISIKTFCLCSTAATVSSLAMLILSAGGLTLSSGFYSRLDPPGYSKRTSNLIHASLLVISVFCLSGNILAVIVCCKYLFFEHYNRSKHRHRHRTPLREGASRASNSLRGGGPNTVSLRASTDSRTPLQCSEPSHRRHSDHVDINLVHMEYRRSHRRSASDQQQAPHTRRHRQCPGHTQTRLNVLSPDTVAVARYNVDRRKSRTKVSGHQTSQEMRANSKERDRLNIEPARQVAIPSRQASNHFLHSCIPRNMSSAIPKIRLPTEFDEEELPPYEPMETPQSQNDHHNISTVDSGDESDTENSSSTEAHSYDADASCLDGGNSRAETVRMVDLHRHGNQRDNLLEHTELHTNHEQMTSFISPPLSPPTNSALVSPSVRSQNHEGISASAEDSHSIPLTVNGEEVNLISMSVNTGENTSDLLRPNHCVLRFAVSSHPSDPSGEYERLLAVSPEICAINGESPSPIPTEEHILHEVSENFYENGPCYENCQHVGKALKLNQLSKPSVPSMTNAGSCKEPEVITTSSVMSSVEKASVSTTCTAAVCVLSQSTAQTSVSSPTSFHSNISSSFSAFKPVGASSISSPQNTRVITPQSFPPSDLPDVSSPLVDGAVKVETSSGRLHTPTESSALLSQRYREQGAKPKTVKSKGGHTSSTNDNANLSWKNIPLPFSYNHTDCVSCDSEDKLPSKFIPFTDPLKNTSLSPSSHAHLLSRSPSSNLFQSQADSNGDCTTSFNAVAQSILSPSLQTSRPILENSAASATTLATSQATKKHFSSFREAGTQANSPLPSAQVLSGATGRQSQSLLHHRREEPTRTDLSKEGTPSTKAHQSSGTQTNWKPTLAIGTVALRSTRLGPRFHTSFSSGRNGDKFSLSNEGSNGDAPPRFMQLTREKSGGMNGEASAEGRTRASRPLSFIPLLTNASSPTSCSSPLSVPVQPSSLLIRQNPLIQLYPLQPQQPRLGVQLHQRRQQQHQLQHNIESQQLQHQRQQEQQLQQQQHEQRQPQQNHQDQQQQQQRHSPPLAQDPQQQPPLQGLQPQPRQQPVAVQAVNIQNPNDRQQLRNGRPLFSVLL</sequence>
<feature type="region of interest" description="Disordered" evidence="1">
    <location>
        <begin position="741"/>
        <end position="764"/>
    </location>
</feature>
<feature type="compositionally biased region" description="Polar residues" evidence="1">
    <location>
        <begin position="144"/>
        <end position="173"/>
    </location>
</feature>
<feature type="region of interest" description="Disordered" evidence="1">
    <location>
        <begin position="896"/>
        <end position="922"/>
    </location>
</feature>
<proteinExistence type="predicted"/>
<protein>
    <submittedName>
        <fullName evidence="3">Uncharacterized protein</fullName>
    </submittedName>
</protein>
<feature type="compositionally biased region" description="Polar residues" evidence="1">
    <location>
        <begin position="860"/>
        <end position="877"/>
    </location>
</feature>
<keyword evidence="4" id="KW-1185">Reference proteome</keyword>
<feature type="region of interest" description="Disordered" evidence="1">
    <location>
        <begin position="812"/>
        <end position="879"/>
    </location>
</feature>
<feature type="region of interest" description="Disordered" evidence="1">
    <location>
        <begin position="311"/>
        <end position="361"/>
    </location>
</feature>
<feature type="compositionally biased region" description="Low complexity" evidence="1">
    <location>
        <begin position="1010"/>
        <end position="1082"/>
    </location>
</feature>
<feature type="transmembrane region" description="Helical" evidence="2">
    <location>
        <begin position="49"/>
        <end position="73"/>
    </location>
</feature>
<organism evidence="3 4">
    <name type="scientific">Elysia marginata</name>
    <dbReference type="NCBI Taxonomy" id="1093978"/>
    <lineage>
        <taxon>Eukaryota</taxon>
        <taxon>Metazoa</taxon>
        <taxon>Spiralia</taxon>
        <taxon>Lophotrochozoa</taxon>
        <taxon>Mollusca</taxon>
        <taxon>Gastropoda</taxon>
        <taxon>Heterobranchia</taxon>
        <taxon>Euthyneura</taxon>
        <taxon>Panpulmonata</taxon>
        <taxon>Sacoglossa</taxon>
        <taxon>Placobranchoidea</taxon>
        <taxon>Plakobranchidae</taxon>
        <taxon>Elysia</taxon>
    </lineage>
</organism>
<feature type="transmembrane region" description="Helical" evidence="2">
    <location>
        <begin position="93"/>
        <end position="121"/>
    </location>
</feature>
<comment type="caution">
    <text evidence="3">The sequence shown here is derived from an EMBL/GenBank/DDBJ whole genome shotgun (WGS) entry which is preliminary data.</text>
</comment>
<reference evidence="3 4" key="1">
    <citation type="journal article" date="2021" name="Elife">
        <title>Chloroplast acquisition without the gene transfer in kleptoplastic sea slugs, Plakobranchus ocellatus.</title>
        <authorList>
            <person name="Maeda T."/>
            <person name="Takahashi S."/>
            <person name="Yoshida T."/>
            <person name="Shimamura S."/>
            <person name="Takaki Y."/>
            <person name="Nagai Y."/>
            <person name="Toyoda A."/>
            <person name="Suzuki Y."/>
            <person name="Arimoto A."/>
            <person name="Ishii H."/>
            <person name="Satoh N."/>
            <person name="Nishiyama T."/>
            <person name="Hasebe M."/>
            <person name="Maruyama T."/>
            <person name="Minagawa J."/>
            <person name="Obokata J."/>
            <person name="Shigenobu S."/>
        </authorList>
    </citation>
    <scope>NUCLEOTIDE SEQUENCE [LARGE SCALE GENOMIC DNA]</scope>
</reference>
<feature type="compositionally biased region" description="Polar residues" evidence="1">
    <location>
        <begin position="248"/>
        <end position="257"/>
    </location>
</feature>
<evidence type="ECO:0000256" key="2">
    <source>
        <dbReference type="SAM" id="Phobius"/>
    </source>
</evidence>
<feature type="compositionally biased region" description="Basic and acidic residues" evidence="1">
    <location>
        <begin position="847"/>
        <end position="858"/>
    </location>
</feature>
<feature type="region of interest" description="Disordered" evidence="1">
    <location>
        <begin position="653"/>
        <end position="699"/>
    </location>
</feature>